<dbReference type="Proteomes" id="UP000757890">
    <property type="component" value="Unassembled WGS sequence"/>
</dbReference>
<dbReference type="PANTHER" id="PTHR36849">
    <property type="entry name" value="CYTOPLASMIC PROTEIN-RELATED"/>
    <property type="match status" value="1"/>
</dbReference>
<reference evidence="1" key="1">
    <citation type="submission" date="2020-04" db="EMBL/GenBank/DDBJ databases">
        <title>Deep metagenomics examines the oral microbiome during advanced dental caries in children, revealing novel taxa and co-occurrences with host molecules.</title>
        <authorList>
            <person name="Baker J.L."/>
            <person name="Morton J.T."/>
            <person name="Dinis M."/>
            <person name="Alvarez R."/>
            <person name="Tran N.C."/>
            <person name="Knight R."/>
            <person name="Edlund A."/>
        </authorList>
    </citation>
    <scope>NUCLEOTIDE SEQUENCE</scope>
    <source>
        <strain evidence="1">JCVI_32_bin.14</strain>
    </source>
</reference>
<organism evidence="1 2">
    <name type="scientific">Dialister invisus</name>
    <dbReference type="NCBI Taxonomy" id="218538"/>
    <lineage>
        <taxon>Bacteria</taxon>
        <taxon>Bacillati</taxon>
        <taxon>Bacillota</taxon>
        <taxon>Negativicutes</taxon>
        <taxon>Veillonellales</taxon>
        <taxon>Veillonellaceae</taxon>
        <taxon>Dialister</taxon>
    </lineage>
</organism>
<comment type="caution">
    <text evidence="1">The sequence shown here is derived from an EMBL/GenBank/DDBJ whole genome shotgun (WGS) entry which is preliminary data.</text>
</comment>
<protein>
    <submittedName>
        <fullName evidence="1">DUF488 domain-containing protein</fullName>
    </submittedName>
</protein>
<proteinExistence type="predicted"/>
<dbReference type="PANTHER" id="PTHR36849:SF1">
    <property type="entry name" value="CYTOPLASMIC PROTEIN"/>
    <property type="match status" value="1"/>
</dbReference>
<dbReference type="InterPro" id="IPR052552">
    <property type="entry name" value="YeaO-like"/>
</dbReference>
<accession>A0A930B7B1</accession>
<dbReference type="AlphaFoldDB" id="A0A930B7B1"/>
<dbReference type="EMBL" id="JABZMK010000003">
    <property type="protein sequence ID" value="MBF1128780.1"/>
    <property type="molecule type" value="Genomic_DNA"/>
</dbReference>
<evidence type="ECO:0000313" key="1">
    <source>
        <dbReference type="EMBL" id="MBF1128780.1"/>
    </source>
</evidence>
<sequence length="120" mass="13932">MRICIKRVYEAASSDDGERILVDRLWPRGLSKGKAAIDVWEKDVAPSAALRKWFGHDPDKFDDFRNKYRKELEDNPAIKRLEDMIHHLGKDKKVTLLFGAKDEIHNQAAVLKEYLDPKDN</sequence>
<name>A0A930B7B1_9FIRM</name>
<evidence type="ECO:0000313" key="2">
    <source>
        <dbReference type="Proteomes" id="UP000757890"/>
    </source>
</evidence>
<gene>
    <name evidence="1" type="ORF">HXL70_01870</name>
</gene>
<dbReference type="Pfam" id="PF22752">
    <property type="entry name" value="DUF488-N3i"/>
    <property type="match status" value="1"/>
</dbReference>